<dbReference type="GO" id="GO:0016020">
    <property type="term" value="C:membrane"/>
    <property type="evidence" value="ECO:0007669"/>
    <property type="project" value="UniProtKB-SubCell"/>
</dbReference>
<evidence type="ECO:0000256" key="2">
    <source>
        <dbReference type="ARBA" id="ARBA00022448"/>
    </source>
</evidence>
<dbReference type="Pfam" id="PF07690">
    <property type="entry name" value="MFS_1"/>
    <property type="match status" value="1"/>
</dbReference>
<sequence>MAAAETIDEKRVPSFTESKGEDEGLGQVVDWTEEEEKKLVRKIDLVIMSLLVIGFFSLQLDRGNIGNALIDYFLEDVGITQDQFNALQLGIVLLEIPSNLVLYKVGPTLWIGCQILAWEFVATFQAFQKGLASYLITRVLLGVCESAFIPAGMYTMTRWYKKDETSKRFSIYHLGNYASAAASGLIAYGILHMRGVCGLTGWQWLFIEHKHTTIKKKEILDTTILPHFIAALTAMAPATIFVGYAPSLVYSYGYDRLKSNALITIGVWLLLCTTVAWGYSADRLGRRGPMVTSGLVILWGLTLGNRILARSTNRDLKFALLTLGITFNANWNPVNTSWAALNAKSAGERSITIALMNDKPLHVKGWTAILVVVSVGLVASVFANVQYFFLNRRQKSIGGRTYHP</sequence>
<keyword evidence="4 7" id="KW-1133">Transmembrane helix</keyword>
<dbReference type="PANTHER" id="PTHR43791">
    <property type="entry name" value="PERMEASE-RELATED"/>
    <property type="match status" value="1"/>
</dbReference>
<evidence type="ECO:0000256" key="4">
    <source>
        <dbReference type="ARBA" id="ARBA00022989"/>
    </source>
</evidence>
<evidence type="ECO:0000256" key="7">
    <source>
        <dbReference type="SAM" id="Phobius"/>
    </source>
</evidence>
<comment type="subcellular location">
    <subcellularLocation>
        <location evidence="1">Membrane</location>
        <topology evidence="1">Multi-pass membrane protein</topology>
    </subcellularLocation>
</comment>
<dbReference type="InterPro" id="IPR011701">
    <property type="entry name" value="MFS"/>
</dbReference>
<comment type="caution">
    <text evidence="8">The sequence shown here is derived from an EMBL/GenBank/DDBJ whole genome shotgun (WGS) entry which is preliminary data.</text>
</comment>
<feature type="transmembrane region" description="Helical" evidence="7">
    <location>
        <begin position="139"/>
        <end position="160"/>
    </location>
</feature>
<dbReference type="EMBL" id="MU859121">
    <property type="protein sequence ID" value="KAK3952539.1"/>
    <property type="molecule type" value="Genomic_DNA"/>
</dbReference>
<dbReference type="InterPro" id="IPR036259">
    <property type="entry name" value="MFS_trans_sf"/>
</dbReference>
<feature type="region of interest" description="Disordered" evidence="6">
    <location>
        <begin position="1"/>
        <end position="22"/>
    </location>
</feature>
<evidence type="ECO:0000256" key="3">
    <source>
        <dbReference type="ARBA" id="ARBA00022692"/>
    </source>
</evidence>
<evidence type="ECO:0000313" key="9">
    <source>
        <dbReference type="Proteomes" id="UP001303222"/>
    </source>
</evidence>
<dbReference type="GO" id="GO:0022857">
    <property type="term" value="F:transmembrane transporter activity"/>
    <property type="evidence" value="ECO:0007669"/>
    <property type="project" value="InterPro"/>
</dbReference>
<evidence type="ECO:0000256" key="1">
    <source>
        <dbReference type="ARBA" id="ARBA00004141"/>
    </source>
</evidence>
<feature type="transmembrane region" description="Helical" evidence="7">
    <location>
        <begin position="180"/>
        <end position="207"/>
    </location>
</feature>
<keyword evidence="5 7" id="KW-0472">Membrane</keyword>
<accession>A0AAN6NUX4</accession>
<reference evidence="8" key="2">
    <citation type="submission" date="2023-06" db="EMBL/GenBank/DDBJ databases">
        <authorList>
            <consortium name="Lawrence Berkeley National Laboratory"/>
            <person name="Mondo S.J."/>
            <person name="Hensen N."/>
            <person name="Bonometti L."/>
            <person name="Westerberg I."/>
            <person name="Brannstrom I.O."/>
            <person name="Guillou S."/>
            <person name="Cros-Aarteil S."/>
            <person name="Calhoun S."/>
            <person name="Haridas S."/>
            <person name="Kuo A."/>
            <person name="Pangilinan J."/>
            <person name="Riley R."/>
            <person name="Labutti K."/>
            <person name="Andreopoulos B."/>
            <person name="Lipzen A."/>
            <person name="Chen C."/>
            <person name="Yanf M."/>
            <person name="Daum C."/>
            <person name="Ng V."/>
            <person name="Clum A."/>
            <person name="Steindorff A."/>
            <person name="Ohm R."/>
            <person name="Martin F."/>
            <person name="Silar P."/>
            <person name="Natvig D."/>
            <person name="Lalanne C."/>
            <person name="Gautier V."/>
            <person name="Ament-Velasquez S.L."/>
            <person name="Kruys A."/>
            <person name="Hutchinson M.I."/>
            <person name="Powell A.J."/>
            <person name="Barry K."/>
            <person name="Miller A.N."/>
            <person name="Grigoriev I.V."/>
            <person name="Debuchy R."/>
            <person name="Gladieux P."/>
            <person name="Thoren M.H."/>
            <person name="Johannesson H."/>
        </authorList>
    </citation>
    <scope>NUCLEOTIDE SEQUENCE</scope>
    <source>
        <strain evidence="8">CBS 626.80</strain>
    </source>
</reference>
<feature type="transmembrane region" description="Helical" evidence="7">
    <location>
        <begin position="291"/>
        <end position="309"/>
    </location>
</feature>
<dbReference type="Proteomes" id="UP001303222">
    <property type="component" value="Unassembled WGS sequence"/>
</dbReference>
<feature type="compositionally biased region" description="Basic and acidic residues" evidence="6">
    <location>
        <begin position="7"/>
        <end position="22"/>
    </location>
</feature>
<dbReference type="SUPFAM" id="SSF103473">
    <property type="entry name" value="MFS general substrate transporter"/>
    <property type="match status" value="1"/>
</dbReference>
<evidence type="ECO:0000256" key="5">
    <source>
        <dbReference type="ARBA" id="ARBA00023136"/>
    </source>
</evidence>
<gene>
    <name evidence="8" type="ORF">QBC32DRAFT_370178</name>
</gene>
<reference evidence="8" key="1">
    <citation type="journal article" date="2023" name="Mol. Phylogenet. Evol.">
        <title>Genome-scale phylogeny and comparative genomics of the fungal order Sordariales.</title>
        <authorList>
            <person name="Hensen N."/>
            <person name="Bonometti L."/>
            <person name="Westerberg I."/>
            <person name="Brannstrom I.O."/>
            <person name="Guillou S."/>
            <person name="Cros-Aarteil S."/>
            <person name="Calhoun S."/>
            <person name="Haridas S."/>
            <person name="Kuo A."/>
            <person name="Mondo S."/>
            <person name="Pangilinan J."/>
            <person name="Riley R."/>
            <person name="LaButti K."/>
            <person name="Andreopoulos B."/>
            <person name="Lipzen A."/>
            <person name="Chen C."/>
            <person name="Yan M."/>
            <person name="Daum C."/>
            <person name="Ng V."/>
            <person name="Clum A."/>
            <person name="Steindorff A."/>
            <person name="Ohm R.A."/>
            <person name="Martin F."/>
            <person name="Silar P."/>
            <person name="Natvig D.O."/>
            <person name="Lalanne C."/>
            <person name="Gautier V."/>
            <person name="Ament-Velasquez S.L."/>
            <person name="Kruys A."/>
            <person name="Hutchinson M.I."/>
            <person name="Powell A.J."/>
            <person name="Barry K."/>
            <person name="Miller A.N."/>
            <person name="Grigoriev I.V."/>
            <person name="Debuchy R."/>
            <person name="Gladieux P."/>
            <person name="Hiltunen Thoren M."/>
            <person name="Johannesson H."/>
        </authorList>
    </citation>
    <scope>NUCLEOTIDE SEQUENCE</scope>
    <source>
        <strain evidence="8">CBS 626.80</strain>
    </source>
</reference>
<feature type="transmembrane region" description="Helical" evidence="7">
    <location>
        <begin position="366"/>
        <end position="390"/>
    </location>
</feature>
<keyword evidence="9" id="KW-1185">Reference proteome</keyword>
<name>A0AAN6NUX4_9PEZI</name>
<feature type="transmembrane region" description="Helical" evidence="7">
    <location>
        <begin position="261"/>
        <end position="279"/>
    </location>
</feature>
<organism evidence="8 9">
    <name type="scientific">Pseudoneurospora amorphoporcata</name>
    <dbReference type="NCBI Taxonomy" id="241081"/>
    <lineage>
        <taxon>Eukaryota</taxon>
        <taxon>Fungi</taxon>
        <taxon>Dikarya</taxon>
        <taxon>Ascomycota</taxon>
        <taxon>Pezizomycotina</taxon>
        <taxon>Sordariomycetes</taxon>
        <taxon>Sordariomycetidae</taxon>
        <taxon>Sordariales</taxon>
        <taxon>Sordariaceae</taxon>
        <taxon>Pseudoneurospora</taxon>
    </lineage>
</organism>
<keyword evidence="3 7" id="KW-0812">Transmembrane</keyword>
<evidence type="ECO:0000313" key="8">
    <source>
        <dbReference type="EMBL" id="KAK3952539.1"/>
    </source>
</evidence>
<dbReference type="Gene3D" id="1.20.1250.20">
    <property type="entry name" value="MFS general substrate transporter like domains"/>
    <property type="match status" value="2"/>
</dbReference>
<evidence type="ECO:0000256" key="6">
    <source>
        <dbReference type="SAM" id="MobiDB-lite"/>
    </source>
</evidence>
<dbReference type="AlphaFoldDB" id="A0AAN6NUX4"/>
<dbReference type="PANTHER" id="PTHR43791:SF32">
    <property type="entry name" value="MAJOR FACILITATOR SUPERFAMILY (MFS) PROFILE DOMAIN-CONTAINING PROTEIN"/>
    <property type="match status" value="1"/>
</dbReference>
<feature type="transmembrane region" description="Helical" evidence="7">
    <location>
        <begin position="228"/>
        <end position="249"/>
    </location>
</feature>
<protein>
    <submittedName>
        <fullName evidence="8">Major facilitator superfamily domain-containing protein</fullName>
    </submittedName>
</protein>
<keyword evidence="2" id="KW-0813">Transport</keyword>
<proteinExistence type="predicted"/>